<reference evidence="2" key="1">
    <citation type="submission" date="2021-05" db="EMBL/GenBank/DDBJ databases">
        <title>Complete genome sequence of the cellulolytic planctomycete Telmatocola sphagniphila SP2T and characterization of the first cellulase from planctomycetes.</title>
        <authorList>
            <person name="Rakitin A.L."/>
            <person name="Beletsky A.V."/>
            <person name="Naumoff D.G."/>
            <person name="Kulichevskaya I.S."/>
            <person name="Mardanov A.V."/>
            <person name="Ravin N.V."/>
            <person name="Dedysh S.N."/>
        </authorList>
    </citation>
    <scope>NUCLEOTIDE SEQUENCE</scope>
    <source>
        <strain evidence="2">SP2T</strain>
    </source>
</reference>
<feature type="chain" id="PRO_5034710741" evidence="1">
    <location>
        <begin position="20"/>
        <end position="480"/>
    </location>
</feature>
<dbReference type="KEGG" id="tsph:KIH39_04790"/>
<keyword evidence="1" id="KW-0732">Signal</keyword>
<proteinExistence type="predicted"/>
<name>A0A8E6B7C3_9BACT</name>
<dbReference type="EMBL" id="CP074694">
    <property type="protein sequence ID" value="QVL33237.1"/>
    <property type="molecule type" value="Genomic_DNA"/>
</dbReference>
<gene>
    <name evidence="2" type="ORF">KIH39_04790</name>
</gene>
<sequence>MKFFTALSLLAISATSLLAQGQPRGPIPSPFLYAKFKGPEKTKITYYPGTTSAVTISEGTTLGLRPGYNYRFEISNLPDFPGTRLYPSLEVLGSLHSPQGMDPTKHPVPFVLSEQDIREALAGKLISKVYYLENPDVAAGMASKPDAPLEFNSLTEVEAQKEAREKGRIVVVLRMGERPYYPSELQFENTPGTIWTVGSSPIPTPAAAPQFWPSAIPMFDPVIGPKISNYECLHDGGDQKTPLGVGANSQLYGLDASDTAIEWTGSKGRKVQTSNRVCICVPRFIALRSSTIPEVNLVVQGPKVNLGANGILLAQIKQPALTASSIDQLHGAISTVRASAQIGQQGPHAFDAMQRATIVGQVKGIKVATESIEAEDLTFFPNCTLMLQKRVEPLNPEKIGEVVTFTLRYYNPTVEPISDVVVSDSLTARLEYLLDSAKSDRPMTLTISPNEAGSVVLKWTLSDRLMPGQSGVITFKAKIR</sequence>
<dbReference type="AlphaFoldDB" id="A0A8E6B7C3"/>
<evidence type="ECO:0000313" key="3">
    <source>
        <dbReference type="Proteomes" id="UP000676194"/>
    </source>
</evidence>
<protein>
    <submittedName>
        <fullName evidence="2">Isopeptide-forming domain-containing fimbrial protein</fullName>
    </submittedName>
</protein>
<organism evidence="2 3">
    <name type="scientific">Telmatocola sphagniphila</name>
    <dbReference type="NCBI Taxonomy" id="1123043"/>
    <lineage>
        <taxon>Bacteria</taxon>
        <taxon>Pseudomonadati</taxon>
        <taxon>Planctomycetota</taxon>
        <taxon>Planctomycetia</taxon>
        <taxon>Gemmatales</taxon>
        <taxon>Gemmataceae</taxon>
    </lineage>
</organism>
<feature type="signal peptide" evidence="1">
    <location>
        <begin position="1"/>
        <end position="19"/>
    </location>
</feature>
<evidence type="ECO:0000256" key="1">
    <source>
        <dbReference type="SAM" id="SignalP"/>
    </source>
</evidence>
<dbReference type="Proteomes" id="UP000676194">
    <property type="component" value="Chromosome"/>
</dbReference>
<keyword evidence="3" id="KW-1185">Reference proteome</keyword>
<evidence type="ECO:0000313" key="2">
    <source>
        <dbReference type="EMBL" id="QVL33237.1"/>
    </source>
</evidence>
<accession>A0A8E6B7C3</accession>
<dbReference type="RefSeq" id="WP_213498127.1">
    <property type="nucleotide sequence ID" value="NZ_CP074694.1"/>
</dbReference>